<accession>A0A243Q6H3</accession>
<feature type="transmembrane region" description="Helical" evidence="1">
    <location>
        <begin position="234"/>
        <end position="258"/>
    </location>
</feature>
<evidence type="ECO:0008006" key="4">
    <source>
        <dbReference type="Google" id="ProtNLM"/>
    </source>
</evidence>
<dbReference type="Pfam" id="PF13593">
    <property type="entry name" value="SBF_like"/>
    <property type="match status" value="1"/>
</dbReference>
<feature type="transmembrane region" description="Helical" evidence="1">
    <location>
        <begin position="104"/>
        <end position="125"/>
    </location>
</feature>
<keyword evidence="1" id="KW-0472">Membrane</keyword>
<feature type="transmembrane region" description="Helical" evidence="1">
    <location>
        <begin position="279"/>
        <end position="305"/>
    </location>
</feature>
<dbReference type="PIRSF" id="PIRSF026166">
    <property type="entry name" value="UCP026166"/>
    <property type="match status" value="1"/>
</dbReference>
<sequence>MRTLKNLLDRSPIDGFILAIIIAVVVAAFLPVRGAAAEALDWVVIVAIAALFFLYGTRLHPREALEGLRHWRLHVTILAFTFIVFPIVGLALKPVVEPLIGENLYAGLLFLCLVPSTVQSSIAFTSMARGNIAGAIVSASTSNILGVFLTPLLVVALMQNAGDISIDATSVLKIVAQILVPFLIGQLARRWVGPFFTRHATITKLADRGAIVLVVYVAFSEGVVQGIWSSVDVGQVIAVTVISLLLVLVMLAITGWLPKRLGFDRADTIAIQFCGTKKSLATGLPMATVLFAGTTVGLIVLPLMIFHQIQLMICSWLATRYGREADDAEAAGAPTPAP</sequence>
<dbReference type="STRING" id="417102.CA982_19365"/>
<evidence type="ECO:0000256" key="1">
    <source>
        <dbReference type="SAM" id="Phobius"/>
    </source>
</evidence>
<dbReference type="GO" id="GO:0005886">
    <property type="term" value="C:plasma membrane"/>
    <property type="evidence" value="ECO:0007669"/>
    <property type="project" value="TreeGrafter"/>
</dbReference>
<dbReference type="PANTHER" id="PTHR18640:SF5">
    <property type="entry name" value="SODIUM_BILE ACID COTRANSPORTER 7"/>
    <property type="match status" value="1"/>
</dbReference>
<gene>
    <name evidence="2" type="ORF">CA982_19365</name>
</gene>
<dbReference type="InterPro" id="IPR016833">
    <property type="entry name" value="Put_Na-Bile_cotransptr"/>
</dbReference>
<reference evidence="2 3" key="1">
    <citation type="submission" date="2017-05" db="EMBL/GenBank/DDBJ databases">
        <title>Biotechnological potential of actinobacteria isolated from South African environments.</title>
        <authorList>
            <person name="Le Roes-Hill M."/>
            <person name="Prins A."/>
            <person name="Durrell K.A."/>
        </authorList>
    </citation>
    <scope>NUCLEOTIDE SEQUENCE [LARGE SCALE GENOMIC DNA]</scope>
    <source>
        <strain evidence="2">BS2</strain>
    </source>
</reference>
<feature type="transmembrane region" description="Helical" evidence="1">
    <location>
        <begin position="209"/>
        <end position="228"/>
    </location>
</feature>
<keyword evidence="1" id="KW-0812">Transmembrane</keyword>
<feature type="transmembrane region" description="Helical" evidence="1">
    <location>
        <begin position="12"/>
        <end position="30"/>
    </location>
</feature>
<proteinExistence type="predicted"/>
<dbReference type="EMBL" id="NGFO01000025">
    <property type="protein sequence ID" value="OUC77023.1"/>
    <property type="molecule type" value="Genomic_DNA"/>
</dbReference>
<dbReference type="InterPro" id="IPR038770">
    <property type="entry name" value="Na+/solute_symporter_sf"/>
</dbReference>
<evidence type="ECO:0000313" key="3">
    <source>
        <dbReference type="Proteomes" id="UP000194632"/>
    </source>
</evidence>
<dbReference type="Gene3D" id="1.20.1530.20">
    <property type="match status" value="1"/>
</dbReference>
<organism evidence="2 3">
    <name type="scientific">Gordonia lacunae</name>
    <dbReference type="NCBI Taxonomy" id="417102"/>
    <lineage>
        <taxon>Bacteria</taxon>
        <taxon>Bacillati</taxon>
        <taxon>Actinomycetota</taxon>
        <taxon>Actinomycetes</taxon>
        <taxon>Mycobacteriales</taxon>
        <taxon>Gordoniaceae</taxon>
        <taxon>Gordonia</taxon>
    </lineage>
</organism>
<comment type="caution">
    <text evidence="2">The sequence shown here is derived from an EMBL/GenBank/DDBJ whole genome shotgun (WGS) entry which is preliminary data.</text>
</comment>
<dbReference type="RefSeq" id="WP_086536884.1">
    <property type="nucleotide sequence ID" value="NZ_NGFO01000025.1"/>
</dbReference>
<dbReference type="AlphaFoldDB" id="A0A243Q6H3"/>
<dbReference type="OrthoDB" id="9792271at2"/>
<dbReference type="PANTHER" id="PTHR18640">
    <property type="entry name" value="SOLUTE CARRIER FAMILY 10 MEMBER 7"/>
    <property type="match status" value="1"/>
</dbReference>
<feature type="transmembrane region" description="Helical" evidence="1">
    <location>
        <begin position="132"/>
        <end position="158"/>
    </location>
</feature>
<keyword evidence="1" id="KW-1133">Transmembrane helix</keyword>
<name>A0A243Q6H3_9ACTN</name>
<keyword evidence="3" id="KW-1185">Reference proteome</keyword>
<dbReference type="Proteomes" id="UP000194632">
    <property type="component" value="Unassembled WGS sequence"/>
</dbReference>
<feature type="transmembrane region" description="Helical" evidence="1">
    <location>
        <begin position="71"/>
        <end position="92"/>
    </location>
</feature>
<evidence type="ECO:0000313" key="2">
    <source>
        <dbReference type="EMBL" id="OUC77023.1"/>
    </source>
</evidence>
<feature type="transmembrane region" description="Helical" evidence="1">
    <location>
        <begin position="42"/>
        <end position="59"/>
    </location>
</feature>
<protein>
    <recommendedName>
        <fullName evidence="4">Bile acid:sodium symporter</fullName>
    </recommendedName>
</protein>
<feature type="transmembrane region" description="Helical" evidence="1">
    <location>
        <begin position="170"/>
        <end position="188"/>
    </location>
</feature>